<dbReference type="Proteomes" id="UP000280271">
    <property type="component" value="Unassembled WGS sequence"/>
</dbReference>
<dbReference type="Pfam" id="PF22491">
    <property type="entry name" value="DUF6988"/>
    <property type="match status" value="1"/>
</dbReference>
<name>A0ABX9TRG5_9GAMM</name>
<accession>A0ABX9TRG5</accession>
<sequence>MVINEHVISGLLKSSHYLEGQFIFPITSTPLYDDSPKFKAADSLGLISIEHAASLRFLIAHAKCNTSAFALFRLQYEALVKAYWSLYVANGEQLDLIVGELSNERAERNNKELPSISKMLIELKNTNSPAQQAVEMLIQFKDISWKALNSFVHSGVHAVYRSTHGYPDELVFTIIRQSNNLMHLAAYMLAVITGDQRVIENVKQTARNFKDCFQE</sequence>
<reference evidence="1 2" key="1">
    <citation type="submission" date="2018-09" db="EMBL/GenBank/DDBJ databases">
        <title>The draft genome of Acinetobacter sp. strains.</title>
        <authorList>
            <person name="Qin J."/>
            <person name="Feng Y."/>
            <person name="Zong Z."/>
        </authorList>
    </citation>
    <scope>NUCLEOTIDE SEQUENCE [LARGE SCALE GENOMIC DNA]</scope>
    <source>
        <strain evidence="1 2">WCHAc060005</strain>
    </source>
</reference>
<proteinExistence type="predicted"/>
<dbReference type="RefSeq" id="WP_120376058.1">
    <property type="nucleotide sequence ID" value="NZ_RCHC01000030.1"/>
</dbReference>
<protein>
    <submittedName>
        <fullName evidence="1">Uncharacterized protein</fullName>
    </submittedName>
</protein>
<evidence type="ECO:0000313" key="2">
    <source>
        <dbReference type="Proteomes" id="UP000280271"/>
    </source>
</evidence>
<gene>
    <name evidence="1" type="ORF">D9K81_16990</name>
</gene>
<comment type="caution">
    <text evidence="1">The sequence shown here is derived from an EMBL/GenBank/DDBJ whole genome shotgun (WGS) entry which is preliminary data.</text>
</comment>
<organism evidence="1 2">
    <name type="scientific">Acinetobacter chengduensis</name>
    <dbReference type="NCBI Taxonomy" id="2420890"/>
    <lineage>
        <taxon>Bacteria</taxon>
        <taxon>Pseudomonadati</taxon>
        <taxon>Pseudomonadota</taxon>
        <taxon>Gammaproteobacteria</taxon>
        <taxon>Moraxellales</taxon>
        <taxon>Moraxellaceae</taxon>
        <taxon>Acinetobacter</taxon>
    </lineage>
</organism>
<keyword evidence="2" id="KW-1185">Reference proteome</keyword>
<dbReference type="InterPro" id="IPR054257">
    <property type="entry name" value="DUF6988"/>
</dbReference>
<dbReference type="EMBL" id="RCHC01000030">
    <property type="protein sequence ID" value="RLL17570.1"/>
    <property type="molecule type" value="Genomic_DNA"/>
</dbReference>
<evidence type="ECO:0000313" key="1">
    <source>
        <dbReference type="EMBL" id="RLL17570.1"/>
    </source>
</evidence>